<dbReference type="GO" id="GO:0003700">
    <property type="term" value="F:DNA-binding transcription factor activity"/>
    <property type="evidence" value="ECO:0007669"/>
    <property type="project" value="InterPro"/>
</dbReference>
<dbReference type="GO" id="GO:0006351">
    <property type="term" value="P:DNA-templated transcription"/>
    <property type="evidence" value="ECO:0007669"/>
    <property type="project" value="TreeGrafter"/>
</dbReference>
<dbReference type="PANTHER" id="PTHR30537:SF5">
    <property type="entry name" value="HTH-TYPE TRANSCRIPTIONAL ACTIVATOR TTDR-RELATED"/>
    <property type="match status" value="1"/>
</dbReference>
<evidence type="ECO:0000313" key="6">
    <source>
        <dbReference type="EMBL" id="KGJ03434.1"/>
    </source>
</evidence>
<protein>
    <submittedName>
        <fullName evidence="6">Transcriptional regulator</fullName>
    </submittedName>
</protein>
<dbReference type="SUPFAM" id="SSF46785">
    <property type="entry name" value="Winged helix' DNA-binding domain"/>
    <property type="match status" value="1"/>
</dbReference>
<sequence length="303" mass="33790">MNIDRMGDIIAFVRTADARSFTVAAEQLGLSRSAVGKRIVRLEERLGLRLLHRTTRSVSLSDEGAAFYERCQRILADLDEAEAVMATRKEEPRGKLRLDVPVSFGRLHVLPILHRFMAEWPELVVNVSFNDRYVDLIEEGVDLAIRIGGAEDSRLIARTLAPHRLVTCATPEYLKAYGTPVNLNDLADHSCLAFIHGGRPAEWRFTRDGVIRSVPVHGRFCAGNAEALRDGVLAGYGIGQLATFLVGDDLRAGRLVPVLQEHATTGEPIRAVYPSPRHLSPKVRRFIDLIAENWSPSPDWDKR</sequence>
<feature type="domain" description="HTH lysR-type" evidence="5">
    <location>
        <begin position="1"/>
        <end position="61"/>
    </location>
</feature>
<evidence type="ECO:0000256" key="4">
    <source>
        <dbReference type="ARBA" id="ARBA00023163"/>
    </source>
</evidence>
<name>A0A099EYZ7_9RHOB</name>
<accession>A0A099EYZ7</accession>
<evidence type="ECO:0000256" key="2">
    <source>
        <dbReference type="ARBA" id="ARBA00023015"/>
    </source>
</evidence>
<dbReference type="eggNOG" id="COG0583">
    <property type="taxonomic scope" value="Bacteria"/>
</dbReference>
<dbReference type="EMBL" id="JRKN01000021">
    <property type="protein sequence ID" value="KGJ03434.1"/>
    <property type="molecule type" value="Genomic_DNA"/>
</dbReference>
<dbReference type="GO" id="GO:0043565">
    <property type="term" value="F:sequence-specific DNA binding"/>
    <property type="evidence" value="ECO:0007669"/>
    <property type="project" value="TreeGrafter"/>
</dbReference>
<dbReference type="CDD" id="cd08422">
    <property type="entry name" value="PBP2_CrgA_like"/>
    <property type="match status" value="1"/>
</dbReference>
<dbReference type="InterPro" id="IPR005119">
    <property type="entry name" value="LysR_subst-bd"/>
</dbReference>
<evidence type="ECO:0000256" key="3">
    <source>
        <dbReference type="ARBA" id="ARBA00023125"/>
    </source>
</evidence>
<reference evidence="6 7" key="2">
    <citation type="submission" date="2014-10" db="EMBL/GenBank/DDBJ databases">
        <title>Paracoccus sanguinis sp. nov., isolated from clinical specimens of New York State patients.</title>
        <authorList>
            <person name="Mingle L.A."/>
            <person name="Cole J.A."/>
            <person name="Lapierre P."/>
            <person name="Musser K.A."/>
        </authorList>
    </citation>
    <scope>NUCLEOTIDE SEQUENCE [LARGE SCALE GENOMIC DNA]</scope>
    <source>
        <strain evidence="6 7">JCM 14014</strain>
    </source>
</reference>
<dbReference type="Gene3D" id="3.40.190.290">
    <property type="match status" value="1"/>
</dbReference>
<dbReference type="OrthoDB" id="9813056at2"/>
<dbReference type="InterPro" id="IPR000847">
    <property type="entry name" value="LysR_HTH_N"/>
</dbReference>
<evidence type="ECO:0000256" key="1">
    <source>
        <dbReference type="ARBA" id="ARBA00009437"/>
    </source>
</evidence>
<dbReference type="Pfam" id="PF00126">
    <property type="entry name" value="HTH_1"/>
    <property type="match status" value="1"/>
</dbReference>
<dbReference type="FunFam" id="1.10.10.10:FF:000001">
    <property type="entry name" value="LysR family transcriptional regulator"/>
    <property type="match status" value="1"/>
</dbReference>
<evidence type="ECO:0000313" key="7">
    <source>
        <dbReference type="Proteomes" id="UP000029846"/>
    </source>
</evidence>
<comment type="similarity">
    <text evidence="1">Belongs to the LysR transcriptional regulatory family.</text>
</comment>
<dbReference type="InterPro" id="IPR058163">
    <property type="entry name" value="LysR-type_TF_proteobact-type"/>
</dbReference>
<gene>
    <name evidence="6" type="ORF">IT41_14150</name>
</gene>
<dbReference type="PANTHER" id="PTHR30537">
    <property type="entry name" value="HTH-TYPE TRANSCRIPTIONAL REGULATOR"/>
    <property type="match status" value="1"/>
</dbReference>
<dbReference type="PRINTS" id="PR00039">
    <property type="entry name" value="HTHLYSR"/>
</dbReference>
<keyword evidence="2" id="KW-0805">Transcription regulation</keyword>
<dbReference type="Proteomes" id="UP000029846">
    <property type="component" value="Unassembled WGS sequence"/>
</dbReference>
<reference evidence="6 7" key="1">
    <citation type="submission" date="2014-09" db="EMBL/GenBank/DDBJ databases">
        <authorList>
            <person name="McGinnis J.M."/>
            <person name="Wolfgang W.J."/>
        </authorList>
    </citation>
    <scope>NUCLEOTIDE SEQUENCE [LARGE SCALE GENOMIC DNA]</scope>
    <source>
        <strain evidence="6 7">JCM 14014</strain>
    </source>
</reference>
<comment type="caution">
    <text evidence="6">The sequence shown here is derived from an EMBL/GenBank/DDBJ whole genome shotgun (WGS) entry which is preliminary data.</text>
</comment>
<dbReference type="Gene3D" id="1.10.10.10">
    <property type="entry name" value="Winged helix-like DNA-binding domain superfamily/Winged helix DNA-binding domain"/>
    <property type="match status" value="1"/>
</dbReference>
<dbReference type="PROSITE" id="PS50931">
    <property type="entry name" value="HTH_LYSR"/>
    <property type="match status" value="1"/>
</dbReference>
<evidence type="ECO:0000259" key="5">
    <source>
        <dbReference type="PROSITE" id="PS50931"/>
    </source>
</evidence>
<dbReference type="FunFam" id="3.40.190.290:FF:000001">
    <property type="entry name" value="Transcriptional regulator, LysR family"/>
    <property type="match status" value="1"/>
</dbReference>
<dbReference type="InterPro" id="IPR036390">
    <property type="entry name" value="WH_DNA-bd_sf"/>
</dbReference>
<dbReference type="Pfam" id="PF03466">
    <property type="entry name" value="LysR_substrate"/>
    <property type="match status" value="1"/>
</dbReference>
<dbReference type="AlphaFoldDB" id="A0A099EYZ7"/>
<keyword evidence="7" id="KW-1185">Reference proteome</keyword>
<organism evidence="6 7">
    <name type="scientific">Paracoccus halophilus</name>
    <dbReference type="NCBI Taxonomy" id="376733"/>
    <lineage>
        <taxon>Bacteria</taxon>
        <taxon>Pseudomonadati</taxon>
        <taxon>Pseudomonadota</taxon>
        <taxon>Alphaproteobacteria</taxon>
        <taxon>Rhodobacterales</taxon>
        <taxon>Paracoccaceae</taxon>
        <taxon>Paracoccus</taxon>
    </lineage>
</organism>
<dbReference type="SUPFAM" id="SSF53850">
    <property type="entry name" value="Periplasmic binding protein-like II"/>
    <property type="match status" value="1"/>
</dbReference>
<dbReference type="STRING" id="376733.SAMN04487972_12127"/>
<keyword evidence="4" id="KW-0804">Transcription</keyword>
<proteinExistence type="inferred from homology"/>
<dbReference type="InterPro" id="IPR036388">
    <property type="entry name" value="WH-like_DNA-bd_sf"/>
</dbReference>
<keyword evidence="3" id="KW-0238">DNA-binding</keyword>